<dbReference type="InterPro" id="IPR008258">
    <property type="entry name" value="Transglycosylase_SLT_dom_1"/>
</dbReference>
<geneLocation type="plasmid" evidence="3">
    <name>pcfviadri1362_p2</name>
</geneLocation>
<dbReference type="SUPFAM" id="SSF53955">
    <property type="entry name" value="Lysozyme-like"/>
    <property type="match status" value="1"/>
</dbReference>
<dbReference type="Proteomes" id="UP000514628">
    <property type="component" value="Plasmid pCFViADRI1362_P2"/>
</dbReference>
<dbReference type="AlphaFoldDB" id="A0A974MRT1"/>
<reference evidence="3" key="1">
    <citation type="submission" date="2020-07" db="EMBL/GenBank/DDBJ databases">
        <title>A comparison of fourteen fully characterised mammalian-associated Campylobacter fetus isolates suggests a mechanism by which bovine-adapted biotypes have evolved high genomic plasticity.</title>
        <authorList>
            <person name="Nadin-Davis S.A."/>
            <person name="Chmara J.T."/>
            <person name="Carillo C."/>
            <person name="Amoako K."/>
            <person name="Goji N."/>
            <person name="Duceppe M.-O."/>
            <person name="Devenish J."/>
        </authorList>
    </citation>
    <scope>NUCLEOTIDE SEQUENCE [LARGE SCALE GENOMIC DNA]</scope>
    <source>
        <strain evidence="3">CFViADRI1362</strain>
        <plasmid evidence="3">pcfviadri1362_p2</plasmid>
    </source>
</reference>
<accession>A0A974MRT1</accession>
<protein>
    <submittedName>
        <fullName evidence="2">Lytic transglycosylase domain-containing protein</fullName>
    </submittedName>
</protein>
<evidence type="ECO:0000313" key="3">
    <source>
        <dbReference type="Proteomes" id="UP000514628"/>
    </source>
</evidence>
<keyword evidence="2" id="KW-0614">Plasmid</keyword>
<evidence type="ECO:0000259" key="1">
    <source>
        <dbReference type="Pfam" id="PF01464"/>
    </source>
</evidence>
<proteinExistence type="predicted"/>
<organism evidence="2 3">
    <name type="scientific">Campylobacter fetus</name>
    <dbReference type="NCBI Taxonomy" id="196"/>
    <lineage>
        <taxon>Bacteria</taxon>
        <taxon>Pseudomonadati</taxon>
        <taxon>Campylobacterota</taxon>
        <taxon>Epsilonproteobacteria</taxon>
        <taxon>Campylobacterales</taxon>
        <taxon>Campylobacteraceae</taxon>
        <taxon>Campylobacter</taxon>
    </lineage>
</organism>
<evidence type="ECO:0000313" key="2">
    <source>
        <dbReference type="EMBL" id="QMS59910.1"/>
    </source>
</evidence>
<dbReference type="CDD" id="cd13400">
    <property type="entry name" value="LT_IagB-like"/>
    <property type="match status" value="1"/>
</dbReference>
<dbReference type="InterPro" id="IPR023346">
    <property type="entry name" value="Lysozyme-like_dom_sf"/>
</dbReference>
<sequence length="148" mass="17065">MCLLCLVCNATDSKYNNYFIKYGKIYKIPPELLWGIAKTESNFKPNAININPNGSYDIGIMQINSSHKNWLKSQKISLDDLYDPGINIAVGSKILSMCIRKFGFTYKSLNCYNSGLSNTESNNYHLKVLNNIRNKRQKNQLRRYILLK</sequence>
<dbReference type="EMBL" id="CP059434">
    <property type="protein sequence ID" value="QMS59910.1"/>
    <property type="molecule type" value="Genomic_DNA"/>
</dbReference>
<gene>
    <name evidence="2" type="ORF">GZ989_011285</name>
</gene>
<dbReference type="Pfam" id="PF01464">
    <property type="entry name" value="SLT"/>
    <property type="match status" value="1"/>
</dbReference>
<feature type="domain" description="Transglycosylase SLT" evidence="1">
    <location>
        <begin position="18"/>
        <end position="122"/>
    </location>
</feature>
<name>A0A974MRT1_CAMFE</name>
<dbReference type="Gene3D" id="1.10.530.10">
    <property type="match status" value="1"/>
</dbReference>